<dbReference type="GO" id="GO:0008987">
    <property type="term" value="F:quinolinate synthetase A activity"/>
    <property type="evidence" value="ECO:0007669"/>
    <property type="project" value="UniProtKB-UniRule"/>
</dbReference>
<protein>
    <recommendedName>
        <fullName evidence="3 10">Quinolinate synthase</fullName>
        <ecNumber evidence="3 10">2.5.1.72</ecNumber>
    </recommendedName>
</protein>
<keyword evidence="4" id="KW-0004">4Fe-4S</keyword>
<name>A0A1I0GX98_9FIRM</name>
<dbReference type="Proteomes" id="UP000199568">
    <property type="component" value="Unassembled WGS sequence"/>
</dbReference>
<reference evidence="11 12" key="1">
    <citation type="submission" date="2016-10" db="EMBL/GenBank/DDBJ databases">
        <authorList>
            <person name="de Groot N.N."/>
        </authorList>
    </citation>
    <scope>NUCLEOTIDE SEQUENCE [LARGE SCALE GENOMIC DNA]</scope>
    <source>
        <strain evidence="11 12">DSM 18979</strain>
    </source>
</reference>
<dbReference type="OrthoDB" id="9801204at2"/>
<keyword evidence="7" id="KW-0479">Metal-binding</keyword>
<dbReference type="SUPFAM" id="SSF142754">
    <property type="entry name" value="NadA-like"/>
    <property type="match status" value="1"/>
</dbReference>
<evidence type="ECO:0000256" key="2">
    <source>
        <dbReference type="ARBA" id="ARBA00005065"/>
    </source>
</evidence>
<evidence type="ECO:0000256" key="3">
    <source>
        <dbReference type="ARBA" id="ARBA00012669"/>
    </source>
</evidence>
<dbReference type="GO" id="GO:0034628">
    <property type="term" value="P:'de novo' NAD+ biosynthetic process from L-aspartate"/>
    <property type="evidence" value="ECO:0007669"/>
    <property type="project" value="TreeGrafter"/>
</dbReference>
<dbReference type="GO" id="GO:0051539">
    <property type="term" value="F:4 iron, 4 sulfur cluster binding"/>
    <property type="evidence" value="ECO:0007669"/>
    <property type="project" value="UniProtKB-KW"/>
</dbReference>
<dbReference type="EC" id="2.5.1.72" evidence="3 10"/>
<comment type="pathway">
    <text evidence="2">Cofactor biosynthesis; NAD(+) biosynthesis; quinolinate from iminoaspartate: step 1/1.</text>
</comment>
<comment type="cofactor">
    <cofactor evidence="1">
        <name>[4Fe-4S] cluster</name>
        <dbReference type="ChEBI" id="CHEBI:49883"/>
    </cofactor>
</comment>
<evidence type="ECO:0000313" key="12">
    <source>
        <dbReference type="Proteomes" id="UP000199568"/>
    </source>
</evidence>
<accession>A0A1I0GX98</accession>
<dbReference type="GO" id="GO:0046872">
    <property type="term" value="F:metal ion binding"/>
    <property type="evidence" value="ECO:0007669"/>
    <property type="project" value="UniProtKB-KW"/>
</dbReference>
<keyword evidence="6" id="KW-0808">Transferase</keyword>
<dbReference type="Gene3D" id="3.40.50.10800">
    <property type="entry name" value="NadA-like"/>
    <property type="match status" value="3"/>
</dbReference>
<keyword evidence="9" id="KW-0411">Iron-sulfur</keyword>
<dbReference type="PANTHER" id="PTHR30573:SF0">
    <property type="entry name" value="QUINOLINATE SYNTHASE, CHLOROPLASTIC"/>
    <property type="match status" value="1"/>
</dbReference>
<keyword evidence="12" id="KW-1185">Reference proteome</keyword>
<sequence length="303" mass="33961">MTDQEMIQEINRLRKEKNAVILTHNYQIPEIQDIADFVGDSLELCQAAVKSNAKTVILNGVSTLAESIKILAWDKKVLIPVSDAVCPMADRLDIENLRKFKKKNPSIPVVSYINSPVDIKAESDICCTTANALSVVGSLSSDKILFISDKNLGEYIARQLPEKQINIWQNLCNAHYPVKEREVEAGRKQHPEALLLVHPKCGSEVVKKADFVGGSSEIISYVNENQSKSFIIGTEMGVLHRLRKNNPDKKFHLLSPALVCFNMKKTTLKDVYFSLLKEEKEILISKELSIKALKPLDTMLKTS</sequence>
<evidence type="ECO:0000256" key="10">
    <source>
        <dbReference type="NCBIfam" id="TIGR00550"/>
    </source>
</evidence>
<dbReference type="NCBIfam" id="TIGR00550">
    <property type="entry name" value="nadA"/>
    <property type="match status" value="1"/>
</dbReference>
<dbReference type="STRING" id="426128.SAMN05660297_03375"/>
<evidence type="ECO:0000256" key="7">
    <source>
        <dbReference type="ARBA" id="ARBA00022723"/>
    </source>
</evidence>
<dbReference type="InterPro" id="IPR036094">
    <property type="entry name" value="NadA_sf"/>
</dbReference>
<dbReference type="Pfam" id="PF02445">
    <property type="entry name" value="NadA"/>
    <property type="match status" value="1"/>
</dbReference>
<proteinExistence type="predicted"/>
<keyword evidence="5" id="KW-0662">Pyridine nucleotide biosynthesis</keyword>
<dbReference type="InterPro" id="IPR003473">
    <property type="entry name" value="NadA"/>
</dbReference>
<evidence type="ECO:0000256" key="9">
    <source>
        <dbReference type="ARBA" id="ARBA00023014"/>
    </source>
</evidence>
<evidence type="ECO:0000256" key="1">
    <source>
        <dbReference type="ARBA" id="ARBA00001966"/>
    </source>
</evidence>
<dbReference type="UniPathway" id="UPA00253">
    <property type="reaction ID" value="UER00327"/>
</dbReference>
<gene>
    <name evidence="11" type="ORF">SAMN05660297_03375</name>
</gene>
<dbReference type="RefSeq" id="WP_090446673.1">
    <property type="nucleotide sequence ID" value="NZ_FOHU01000027.1"/>
</dbReference>
<dbReference type="PANTHER" id="PTHR30573">
    <property type="entry name" value="QUINOLINATE SYNTHETASE A"/>
    <property type="match status" value="1"/>
</dbReference>
<evidence type="ECO:0000256" key="4">
    <source>
        <dbReference type="ARBA" id="ARBA00022485"/>
    </source>
</evidence>
<evidence type="ECO:0000256" key="6">
    <source>
        <dbReference type="ARBA" id="ARBA00022679"/>
    </source>
</evidence>
<dbReference type="AlphaFoldDB" id="A0A1I0GX98"/>
<evidence type="ECO:0000313" key="11">
    <source>
        <dbReference type="EMBL" id="SET75163.1"/>
    </source>
</evidence>
<dbReference type="NCBIfam" id="NF006878">
    <property type="entry name" value="PRK09375.1-2"/>
    <property type="match status" value="1"/>
</dbReference>
<evidence type="ECO:0000256" key="5">
    <source>
        <dbReference type="ARBA" id="ARBA00022642"/>
    </source>
</evidence>
<dbReference type="EMBL" id="FOHU01000027">
    <property type="protein sequence ID" value="SET75163.1"/>
    <property type="molecule type" value="Genomic_DNA"/>
</dbReference>
<organism evidence="11 12">
    <name type="scientific">Natronincola peptidivorans</name>
    <dbReference type="NCBI Taxonomy" id="426128"/>
    <lineage>
        <taxon>Bacteria</taxon>
        <taxon>Bacillati</taxon>
        <taxon>Bacillota</taxon>
        <taxon>Clostridia</taxon>
        <taxon>Peptostreptococcales</taxon>
        <taxon>Natronincolaceae</taxon>
        <taxon>Natronincola</taxon>
    </lineage>
</organism>
<keyword evidence="8" id="KW-0408">Iron</keyword>
<evidence type="ECO:0000256" key="8">
    <source>
        <dbReference type="ARBA" id="ARBA00023004"/>
    </source>
</evidence>